<dbReference type="GO" id="GO:0006313">
    <property type="term" value="P:DNA transposition"/>
    <property type="evidence" value="ECO:0007669"/>
    <property type="project" value="InterPro"/>
</dbReference>
<dbReference type="Proteomes" id="UP000238701">
    <property type="component" value="Unassembled WGS sequence"/>
</dbReference>
<dbReference type="NCBIfam" id="NF047646">
    <property type="entry name" value="REP_Tyr_transpos"/>
    <property type="match status" value="1"/>
</dbReference>
<dbReference type="AlphaFoldDB" id="A0A2U3KJ28"/>
<gene>
    <name evidence="2" type="ORF">SBA1_290040</name>
</gene>
<dbReference type="InterPro" id="IPR002686">
    <property type="entry name" value="Transposase_17"/>
</dbReference>
<dbReference type="SMART" id="SM01321">
    <property type="entry name" value="Y1_Tnp"/>
    <property type="match status" value="1"/>
</dbReference>
<organism evidence="2 3">
    <name type="scientific">Candidatus Sulfotelmatobacter kueseliae</name>
    <dbReference type="NCBI Taxonomy" id="2042962"/>
    <lineage>
        <taxon>Bacteria</taxon>
        <taxon>Pseudomonadati</taxon>
        <taxon>Acidobacteriota</taxon>
        <taxon>Terriglobia</taxon>
        <taxon>Terriglobales</taxon>
        <taxon>Candidatus Korobacteraceae</taxon>
        <taxon>Candidatus Sulfotelmatobacter</taxon>
    </lineage>
</organism>
<dbReference type="InterPro" id="IPR036515">
    <property type="entry name" value="Transposase_17_sf"/>
</dbReference>
<dbReference type="PANTHER" id="PTHR36966">
    <property type="entry name" value="REP-ASSOCIATED TYROSINE TRANSPOSASE"/>
    <property type="match status" value="1"/>
</dbReference>
<feature type="domain" description="Transposase IS200-like" evidence="1">
    <location>
        <begin position="37"/>
        <end position="153"/>
    </location>
</feature>
<name>A0A2U3KJ28_9BACT</name>
<proteinExistence type="predicted"/>
<dbReference type="OrthoDB" id="129261at2"/>
<sequence>MCSCGRGRLARAAAKWYSPLTLYRKYEYRRYLPHYQKDNRILFITYSTWHRWKLPEIAMDLALDSCRRADGRKYSLYAAVVMPDHVHLICIPLVDENGSISIPEITRTIKSESAHRINKALARIGRVWQDESFDHILRGDESLRKKARYILENPVRAGLAATPAEYRWLWWDEKLIESAP</sequence>
<dbReference type="GO" id="GO:0043565">
    <property type="term" value="F:sequence-specific DNA binding"/>
    <property type="evidence" value="ECO:0007669"/>
    <property type="project" value="TreeGrafter"/>
</dbReference>
<dbReference type="GO" id="GO:0004803">
    <property type="term" value="F:transposase activity"/>
    <property type="evidence" value="ECO:0007669"/>
    <property type="project" value="InterPro"/>
</dbReference>
<evidence type="ECO:0000259" key="1">
    <source>
        <dbReference type="SMART" id="SM01321"/>
    </source>
</evidence>
<reference evidence="3" key="1">
    <citation type="submission" date="2018-02" db="EMBL/GenBank/DDBJ databases">
        <authorList>
            <person name="Hausmann B."/>
        </authorList>
    </citation>
    <scope>NUCLEOTIDE SEQUENCE [LARGE SCALE GENOMIC DNA]</scope>
    <source>
        <strain evidence="3">Peat soil MAG SbA1</strain>
    </source>
</reference>
<evidence type="ECO:0000313" key="2">
    <source>
        <dbReference type="EMBL" id="SPF39678.1"/>
    </source>
</evidence>
<evidence type="ECO:0000313" key="3">
    <source>
        <dbReference type="Proteomes" id="UP000238701"/>
    </source>
</evidence>
<accession>A0A2U3KJ28</accession>
<dbReference type="Pfam" id="PF01797">
    <property type="entry name" value="Y1_Tnp"/>
    <property type="match status" value="1"/>
</dbReference>
<dbReference type="InterPro" id="IPR052715">
    <property type="entry name" value="RAYT_transposase"/>
</dbReference>
<protein>
    <recommendedName>
        <fullName evidence="1">Transposase IS200-like domain-containing protein</fullName>
    </recommendedName>
</protein>
<dbReference type="EMBL" id="OMOD01000121">
    <property type="protein sequence ID" value="SPF39678.1"/>
    <property type="molecule type" value="Genomic_DNA"/>
</dbReference>
<dbReference type="SUPFAM" id="SSF143422">
    <property type="entry name" value="Transposase IS200-like"/>
    <property type="match status" value="1"/>
</dbReference>
<dbReference type="Gene3D" id="3.30.70.1290">
    <property type="entry name" value="Transposase IS200-like"/>
    <property type="match status" value="1"/>
</dbReference>
<dbReference type="PANTHER" id="PTHR36966:SF1">
    <property type="entry name" value="REP-ASSOCIATED TYROSINE TRANSPOSASE"/>
    <property type="match status" value="1"/>
</dbReference>